<dbReference type="RefSeq" id="WP_092421742.1">
    <property type="nucleotide sequence ID" value="NZ_FNCL01000002.1"/>
</dbReference>
<reference evidence="2" key="1">
    <citation type="submission" date="2016-10" db="EMBL/GenBank/DDBJ databases">
        <authorList>
            <person name="Varghese N."/>
            <person name="Submissions S."/>
        </authorList>
    </citation>
    <scope>NUCLEOTIDE SEQUENCE [LARGE SCALE GENOMIC DNA]</scope>
    <source>
        <strain evidence="2">DSM 26894</strain>
    </source>
</reference>
<organism evidence="1 2">
    <name type="scientific">Alloyangia pacifica</name>
    <dbReference type="NCBI Taxonomy" id="311180"/>
    <lineage>
        <taxon>Bacteria</taxon>
        <taxon>Pseudomonadati</taxon>
        <taxon>Pseudomonadota</taxon>
        <taxon>Alphaproteobacteria</taxon>
        <taxon>Rhodobacterales</taxon>
        <taxon>Roseobacteraceae</taxon>
        <taxon>Alloyangia</taxon>
    </lineage>
</organism>
<evidence type="ECO:0000313" key="2">
    <source>
        <dbReference type="Proteomes" id="UP000199392"/>
    </source>
</evidence>
<evidence type="ECO:0000313" key="1">
    <source>
        <dbReference type="EMBL" id="SFS41865.1"/>
    </source>
</evidence>
<gene>
    <name evidence="1" type="ORF">SAMN04488050_101669</name>
</gene>
<proteinExistence type="predicted"/>
<name>A0A1I6PP87_9RHOB</name>
<protein>
    <submittedName>
        <fullName evidence="1">Uncharacterized protein</fullName>
    </submittedName>
</protein>
<accession>A0A1I6PP87</accession>
<dbReference type="AlphaFoldDB" id="A0A1I6PP87"/>
<keyword evidence="2" id="KW-1185">Reference proteome</keyword>
<sequence length="115" mass="12760">MHPKATTDTLIEIILTTPEELVFWNDQLLDDVAVVLQARCAERDDPHITRPAAILNLLRSAALAHMRKDGPRPPDVPNARAWLSEFFPDVPDEVEVAAACLKLAVTTSPRARRSV</sequence>
<dbReference type="EMBL" id="FOZW01000001">
    <property type="protein sequence ID" value="SFS41865.1"/>
    <property type="molecule type" value="Genomic_DNA"/>
</dbReference>
<dbReference type="Proteomes" id="UP000199392">
    <property type="component" value="Unassembled WGS sequence"/>
</dbReference>